<gene>
    <name evidence="1" type="ORF">SDC9_140882</name>
</gene>
<comment type="caution">
    <text evidence="1">The sequence shown here is derived from an EMBL/GenBank/DDBJ whole genome shotgun (WGS) entry which is preliminary data.</text>
</comment>
<organism evidence="1">
    <name type="scientific">bioreactor metagenome</name>
    <dbReference type="NCBI Taxonomy" id="1076179"/>
    <lineage>
        <taxon>unclassified sequences</taxon>
        <taxon>metagenomes</taxon>
        <taxon>ecological metagenomes</taxon>
    </lineage>
</organism>
<evidence type="ECO:0008006" key="2">
    <source>
        <dbReference type="Google" id="ProtNLM"/>
    </source>
</evidence>
<evidence type="ECO:0000313" key="1">
    <source>
        <dbReference type="EMBL" id="MPM93740.1"/>
    </source>
</evidence>
<dbReference type="AlphaFoldDB" id="A0A645DW56"/>
<dbReference type="SUPFAM" id="SSF52518">
    <property type="entry name" value="Thiamin diphosphate-binding fold (THDP-binding)"/>
    <property type="match status" value="1"/>
</dbReference>
<accession>A0A645DW56</accession>
<name>A0A645DW56_9ZZZZ</name>
<dbReference type="EMBL" id="VSSQ01040479">
    <property type="protein sequence ID" value="MPM93740.1"/>
    <property type="molecule type" value="Genomic_DNA"/>
</dbReference>
<dbReference type="InterPro" id="IPR029061">
    <property type="entry name" value="THDP-binding"/>
</dbReference>
<proteinExistence type="predicted"/>
<dbReference type="Gene3D" id="3.40.50.970">
    <property type="match status" value="1"/>
</dbReference>
<protein>
    <recommendedName>
        <fullName evidence="2">Transketolase</fullName>
    </recommendedName>
</protein>
<sequence length="65" mass="6947">MAALVQAIDSLPGADSDRPTAVICRTVKGHGVDFMERNLGWHAGSLGAADLQRALDSLNKSRKEK</sequence>
<reference evidence="1" key="1">
    <citation type="submission" date="2019-08" db="EMBL/GenBank/DDBJ databases">
        <authorList>
            <person name="Kucharzyk K."/>
            <person name="Murdoch R.W."/>
            <person name="Higgins S."/>
            <person name="Loffler F."/>
        </authorList>
    </citation>
    <scope>NUCLEOTIDE SEQUENCE</scope>
</reference>